<proteinExistence type="predicted"/>
<dbReference type="Proteomes" id="UP001198200">
    <property type="component" value="Unassembled WGS sequence"/>
</dbReference>
<dbReference type="RefSeq" id="WP_308732297.1">
    <property type="nucleotide sequence ID" value="NZ_JAJEQN010000043.1"/>
</dbReference>
<evidence type="ECO:0000313" key="3">
    <source>
        <dbReference type="Proteomes" id="UP001198200"/>
    </source>
</evidence>
<dbReference type="Gene3D" id="1.10.260.40">
    <property type="entry name" value="lambda repressor-like DNA-binding domains"/>
    <property type="match status" value="1"/>
</dbReference>
<evidence type="ECO:0000259" key="1">
    <source>
        <dbReference type="PROSITE" id="PS50943"/>
    </source>
</evidence>
<reference evidence="2 3" key="1">
    <citation type="submission" date="2021-10" db="EMBL/GenBank/DDBJ databases">
        <title>Anaerobic single-cell dispensing facilitates the cultivation of human gut bacteria.</title>
        <authorList>
            <person name="Afrizal A."/>
        </authorList>
    </citation>
    <scope>NUCLEOTIDE SEQUENCE [LARGE SCALE GENOMIC DNA]</scope>
    <source>
        <strain evidence="2 3">CLA-AA-H224</strain>
    </source>
</reference>
<accession>A0AAE3E6N4</accession>
<dbReference type="InterPro" id="IPR001387">
    <property type="entry name" value="Cro/C1-type_HTH"/>
</dbReference>
<dbReference type="SUPFAM" id="SSF47413">
    <property type="entry name" value="lambda repressor-like DNA-binding domains"/>
    <property type="match status" value="1"/>
</dbReference>
<gene>
    <name evidence="2" type="ORF">LKD48_13680</name>
</gene>
<dbReference type="InterPro" id="IPR010982">
    <property type="entry name" value="Lambda_DNA-bd_dom_sf"/>
</dbReference>
<evidence type="ECO:0000313" key="2">
    <source>
        <dbReference type="EMBL" id="MCC2222658.1"/>
    </source>
</evidence>
<dbReference type="Pfam" id="PF01381">
    <property type="entry name" value="HTH_3"/>
    <property type="match status" value="1"/>
</dbReference>
<dbReference type="AlphaFoldDB" id="A0AAE3E6N4"/>
<sequence length="212" mass="24328">MMLHAYSSLYLDKSSRTLGNMLHDAVIEFGMDGTDFLNRFIQSDIAEQFENGNPKYIAGKSGAELFLEVVEKTTGDSYIEKMKPIEVYDRSDVYWVGWILAHYQWYSGRTFKSILDTISYRELLGLYGTLHEADVQKSYEVLDAHFFNTESKLKTIRKRCGLTQEALAKVADVSVNTIRAYERKSKDLNKAQFDIIMRLTSALKCDISDLLD</sequence>
<dbReference type="CDD" id="cd00093">
    <property type="entry name" value="HTH_XRE"/>
    <property type="match status" value="1"/>
</dbReference>
<feature type="domain" description="HTH cro/C1-type" evidence="1">
    <location>
        <begin position="153"/>
        <end position="210"/>
    </location>
</feature>
<dbReference type="EMBL" id="JAJEQN010000043">
    <property type="protein sequence ID" value="MCC2222658.1"/>
    <property type="molecule type" value="Genomic_DNA"/>
</dbReference>
<dbReference type="GO" id="GO:0003677">
    <property type="term" value="F:DNA binding"/>
    <property type="evidence" value="ECO:0007669"/>
    <property type="project" value="InterPro"/>
</dbReference>
<comment type="caution">
    <text evidence="2">The sequence shown here is derived from an EMBL/GenBank/DDBJ whole genome shotgun (WGS) entry which is preliminary data.</text>
</comment>
<organism evidence="2 3">
    <name type="scientific">Anthropogastromicrobium aceti</name>
    <dbReference type="NCBI Taxonomy" id="2981768"/>
    <lineage>
        <taxon>Bacteria</taxon>
        <taxon>Bacillati</taxon>
        <taxon>Bacillota</taxon>
        <taxon>Clostridia</taxon>
        <taxon>Lachnospirales</taxon>
        <taxon>Lachnospiraceae</taxon>
        <taxon>Anthropogastromicrobium</taxon>
    </lineage>
</organism>
<dbReference type="SMART" id="SM00530">
    <property type="entry name" value="HTH_XRE"/>
    <property type="match status" value="1"/>
</dbReference>
<protein>
    <submittedName>
        <fullName evidence="2">Helix-turn-helix transcriptional regulator</fullName>
    </submittedName>
</protein>
<keyword evidence="3" id="KW-1185">Reference proteome</keyword>
<name>A0AAE3E6N4_9FIRM</name>
<dbReference type="PROSITE" id="PS50943">
    <property type="entry name" value="HTH_CROC1"/>
    <property type="match status" value="1"/>
</dbReference>